<evidence type="ECO:0000313" key="4">
    <source>
        <dbReference type="EMBL" id="GAA4373947.1"/>
    </source>
</evidence>
<dbReference type="InterPro" id="IPR026444">
    <property type="entry name" value="Secre_tail"/>
</dbReference>
<evidence type="ECO:0000256" key="2">
    <source>
        <dbReference type="SAM" id="SignalP"/>
    </source>
</evidence>
<comment type="caution">
    <text evidence="4">The sequence shown here is derived from an EMBL/GenBank/DDBJ whole genome shotgun (WGS) entry which is preliminary data.</text>
</comment>
<protein>
    <recommendedName>
        <fullName evidence="3">Secretion system C-terminal sorting domain-containing protein</fullName>
    </recommendedName>
</protein>
<gene>
    <name evidence="4" type="ORF">GCM10023186_05010</name>
</gene>
<reference evidence="5" key="1">
    <citation type="journal article" date="2019" name="Int. J. Syst. Evol. Microbiol.">
        <title>The Global Catalogue of Microorganisms (GCM) 10K type strain sequencing project: providing services to taxonomists for standard genome sequencing and annotation.</title>
        <authorList>
            <consortium name="The Broad Institute Genomics Platform"/>
            <consortium name="The Broad Institute Genome Sequencing Center for Infectious Disease"/>
            <person name="Wu L."/>
            <person name="Ma J."/>
        </authorList>
    </citation>
    <scope>NUCLEOTIDE SEQUENCE [LARGE SCALE GENOMIC DNA]</scope>
    <source>
        <strain evidence="5">JCM 17924</strain>
    </source>
</reference>
<feature type="chain" id="PRO_5046965763" description="Secretion system C-terminal sorting domain-containing protein" evidence="2">
    <location>
        <begin position="22"/>
        <end position="316"/>
    </location>
</feature>
<proteinExistence type="predicted"/>
<feature type="region of interest" description="Disordered" evidence="1">
    <location>
        <begin position="98"/>
        <end position="125"/>
    </location>
</feature>
<evidence type="ECO:0000313" key="5">
    <source>
        <dbReference type="Proteomes" id="UP001500454"/>
    </source>
</evidence>
<evidence type="ECO:0000256" key="1">
    <source>
        <dbReference type="SAM" id="MobiDB-lite"/>
    </source>
</evidence>
<dbReference type="Proteomes" id="UP001500454">
    <property type="component" value="Unassembled WGS sequence"/>
</dbReference>
<name>A0ABP8IUH2_9BACT</name>
<keyword evidence="5" id="KW-1185">Reference proteome</keyword>
<feature type="signal peptide" evidence="2">
    <location>
        <begin position="1"/>
        <end position="21"/>
    </location>
</feature>
<keyword evidence="2" id="KW-0732">Signal</keyword>
<sequence length="316" mass="35117">MKTSSFLKAVALSFTLLPAAAAVGASLPQTWSEVEFERPGNGHGRGHGKNPELRAYVQQNVLPVVRQQRQKLEAQLSAADKTQLAGYRAQLKAVREKKKAFHQSLRPAGTPQGEKGQRPELTDAQQQQMQQFHSEQRAIMLNVAQLAQKYAAPIQQLAAEVQPQRTQWAADMQALAQKNATPEQKQKMAQWQNKAGKHRGGHGGVRKFFAPTRFLLMDPTAPIESKAASADRGGRAALYPNPAFGAQRLEYEVKKEGNVKVELLNEQGKTLRTLQDGKLNKGPQSLEVNLSDLPRGTYYYKISGKDLKETRRFAKE</sequence>
<dbReference type="EMBL" id="BAABHA010000001">
    <property type="protein sequence ID" value="GAA4373947.1"/>
    <property type="molecule type" value="Genomic_DNA"/>
</dbReference>
<evidence type="ECO:0000259" key="3">
    <source>
        <dbReference type="Pfam" id="PF18962"/>
    </source>
</evidence>
<organism evidence="4 5">
    <name type="scientific">Hymenobacter koreensis</name>
    <dbReference type="NCBI Taxonomy" id="1084523"/>
    <lineage>
        <taxon>Bacteria</taxon>
        <taxon>Pseudomonadati</taxon>
        <taxon>Bacteroidota</taxon>
        <taxon>Cytophagia</taxon>
        <taxon>Cytophagales</taxon>
        <taxon>Hymenobacteraceae</taxon>
        <taxon>Hymenobacter</taxon>
    </lineage>
</organism>
<dbReference type="NCBIfam" id="TIGR04183">
    <property type="entry name" value="Por_Secre_tail"/>
    <property type="match status" value="1"/>
</dbReference>
<feature type="domain" description="Secretion system C-terminal sorting" evidence="3">
    <location>
        <begin position="238"/>
        <end position="312"/>
    </location>
</feature>
<accession>A0ABP8IUH2</accession>
<dbReference type="Pfam" id="PF18962">
    <property type="entry name" value="Por_Secre_tail"/>
    <property type="match status" value="1"/>
</dbReference>
<dbReference type="RefSeq" id="WP_345221070.1">
    <property type="nucleotide sequence ID" value="NZ_BAABHA010000001.1"/>
</dbReference>